<dbReference type="EMBL" id="KB008087">
    <property type="protein sequence ID" value="ELR13632.1"/>
    <property type="molecule type" value="Genomic_DNA"/>
</dbReference>
<gene>
    <name evidence="2" type="ORF">ACA1_038170</name>
</gene>
<evidence type="ECO:0000313" key="3">
    <source>
        <dbReference type="Proteomes" id="UP000011083"/>
    </source>
</evidence>
<proteinExistence type="inferred from homology"/>
<evidence type="ECO:0000313" key="2">
    <source>
        <dbReference type="EMBL" id="ELR13632.1"/>
    </source>
</evidence>
<name>L8GKV6_ACACF</name>
<dbReference type="KEGG" id="acan:ACA1_038170"/>
<sequence length="71" mass="8263">MSVVLTIYLVKSFEYRTMKTMPNNIYFINETEEPFDMDKTLAELGVAHETEISCYNAAQFAAFKANPQMKW</sequence>
<accession>L8GKV6</accession>
<dbReference type="InterPro" id="IPR018794">
    <property type="entry name" value="UPF0538"/>
</dbReference>
<evidence type="ECO:0000256" key="1">
    <source>
        <dbReference type="ARBA" id="ARBA00007176"/>
    </source>
</evidence>
<dbReference type="PANTHER" id="PTHR18444">
    <property type="entry name" value="UPF0538 FAMILY MEMBER"/>
    <property type="match status" value="1"/>
</dbReference>
<protein>
    <submittedName>
        <fullName evidence="2">Uncharacterized protein</fullName>
    </submittedName>
</protein>
<dbReference type="GeneID" id="14914156"/>
<organism evidence="2 3">
    <name type="scientific">Acanthamoeba castellanii (strain ATCC 30010 / Neff)</name>
    <dbReference type="NCBI Taxonomy" id="1257118"/>
    <lineage>
        <taxon>Eukaryota</taxon>
        <taxon>Amoebozoa</taxon>
        <taxon>Discosea</taxon>
        <taxon>Longamoebia</taxon>
        <taxon>Centramoebida</taxon>
        <taxon>Acanthamoebidae</taxon>
        <taxon>Acanthamoeba</taxon>
    </lineage>
</organism>
<dbReference type="VEuPathDB" id="AmoebaDB:ACA1_038170"/>
<dbReference type="Proteomes" id="UP000011083">
    <property type="component" value="Unassembled WGS sequence"/>
</dbReference>
<dbReference type="OrthoDB" id="937at2759"/>
<comment type="similarity">
    <text evidence="1">Belongs to the UPF0538 family.</text>
</comment>
<dbReference type="AlphaFoldDB" id="L8GKV6"/>
<dbReference type="Pfam" id="PF10209">
    <property type="entry name" value="DUF2340"/>
    <property type="match status" value="1"/>
</dbReference>
<reference evidence="2 3" key="1">
    <citation type="journal article" date="2013" name="Genome Biol.">
        <title>Genome of Acanthamoeba castellanii highlights extensive lateral gene transfer and early evolution of tyrosine kinase signaling.</title>
        <authorList>
            <person name="Clarke M."/>
            <person name="Lohan A.J."/>
            <person name="Liu B."/>
            <person name="Lagkouvardos I."/>
            <person name="Roy S."/>
            <person name="Zafar N."/>
            <person name="Bertelli C."/>
            <person name="Schilde C."/>
            <person name="Kianianmomeni A."/>
            <person name="Burglin T.R."/>
            <person name="Frech C."/>
            <person name="Turcotte B."/>
            <person name="Kopec K.O."/>
            <person name="Synnott J.M."/>
            <person name="Choo C."/>
            <person name="Paponov I."/>
            <person name="Finkler A."/>
            <person name="Soon Heng Tan C."/>
            <person name="Hutchins A.P."/>
            <person name="Weinmeier T."/>
            <person name="Rattei T."/>
            <person name="Chu J.S."/>
            <person name="Gimenez G."/>
            <person name="Irimia M."/>
            <person name="Rigden D.J."/>
            <person name="Fitzpatrick D.A."/>
            <person name="Lorenzo-Morales J."/>
            <person name="Bateman A."/>
            <person name="Chiu C.H."/>
            <person name="Tang P."/>
            <person name="Hegemann P."/>
            <person name="Fromm H."/>
            <person name="Raoult D."/>
            <person name="Greub G."/>
            <person name="Miranda-Saavedra D."/>
            <person name="Chen N."/>
            <person name="Nash P."/>
            <person name="Ginger M.L."/>
            <person name="Horn M."/>
            <person name="Schaap P."/>
            <person name="Caler L."/>
            <person name="Loftus B."/>
        </authorList>
    </citation>
    <scope>NUCLEOTIDE SEQUENCE [LARGE SCALE GENOMIC DNA]</scope>
    <source>
        <strain evidence="2 3">Neff</strain>
    </source>
</reference>
<keyword evidence="3" id="KW-1185">Reference proteome</keyword>
<dbReference type="RefSeq" id="XP_004335645.1">
    <property type="nucleotide sequence ID" value="XM_004335597.1"/>
</dbReference>
<dbReference type="PANTHER" id="PTHR18444:SF9">
    <property type="entry name" value="UPF0538 PROTEIN C2ORF76"/>
    <property type="match status" value="1"/>
</dbReference>